<name>A0A927Q0Y1_9ACTN</name>
<gene>
    <name evidence="2" type="ORF">IE331_16125</name>
</gene>
<dbReference type="AlphaFoldDB" id="A0A927Q0Y1"/>
<feature type="transmembrane region" description="Helical" evidence="1">
    <location>
        <begin position="65"/>
        <end position="84"/>
    </location>
</feature>
<dbReference type="RefSeq" id="WP_192144483.1">
    <property type="nucleotide sequence ID" value="NZ_JACYXZ010000005.1"/>
</dbReference>
<protein>
    <submittedName>
        <fullName evidence="2">Uncharacterized protein</fullName>
    </submittedName>
</protein>
<organism evidence="2 3">
    <name type="scientific">Nocardioides donggukensis</name>
    <dbReference type="NCBI Taxonomy" id="2774019"/>
    <lineage>
        <taxon>Bacteria</taxon>
        <taxon>Bacillati</taxon>
        <taxon>Actinomycetota</taxon>
        <taxon>Actinomycetes</taxon>
        <taxon>Propionibacteriales</taxon>
        <taxon>Nocardioidaceae</taxon>
        <taxon>Nocardioides</taxon>
    </lineage>
</organism>
<keyword evidence="1" id="KW-0812">Transmembrane</keyword>
<keyword evidence="3" id="KW-1185">Reference proteome</keyword>
<keyword evidence="1" id="KW-1133">Transmembrane helix</keyword>
<evidence type="ECO:0000256" key="1">
    <source>
        <dbReference type="SAM" id="Phobius"/>
    </source>
</evidence>
<dbReference type="Proteomes" id="UP000616839">
    <property type="component" value="Unassembled WGS sequence"/>
</dbReference>
<dbReference type="EMBL" id="JACYXZ010000005">
    <property type="protein sequence ID" value="MBD8871155.1"/>
    <property type="molecule type" value="Genomic_DNA"/>
</dbReference>
<evidence type="ECO:0000313" key="3">
    <source>
        <dbReference type="Proteomes" id="UP000616839"/>
    </source>
</evidence>
<accession>A0A927Q0Y1</accession>
<reference evidence="2" key="1">
    <citation type="submission" date="2020-09" db="EMBL/GenBank/DDBJ databases">
        <title>Nocardioides sp. strain MJB4 16S ribosomal RNA gene Genome sequencing and assembly.</title>
        <authorList>
            <person name="Kim I."/>
        </authorList>
    </citation>
    <scope>NUCLEOTIDE SEQUENCE</scope>
    <source>
        <strain evidence="2">MJB4</strain>
    </source>
</reference>
<evidence type="ECO:0000313" key="2">
    <source>
        <dbReference type="EMBL" id="MBD8871155.1"/>
    </source>
</evidence>
<sequence>MMIDQPLLFVPPEIELGLLEGTLKLFGSVVREADTCRIYKHLTELVPSPEKAEEAVRSMKLNPKIVISVVAVAAVVGGGVTYIAKKRKDSKLVPVDDLPECITNFDASLRAYVAAGREGALDAPIVARLLEDLNAIKAFSDEGNEVKISLDDLVPLFDMVIAHTWRLAEAYNVEVEDLDKQDDAEDGVVVSLRRHLEAQRAILVEAS</sequence>
<keyword evidence="1" id="KW-0472">Membrane</keyword>
<comment type="caution">
    <text evidence="2">The sequence shown here is derived from an EMBL/GenBank/DDBJ whole genome shotgun (WGS) entry which is preliminary data.</text>
</comment>
<proteinExistence type="predicted"/>